<organism evidence="1 2">
    <name type="scientific">Lithospermum erythrorhizon</name>
    <name type="common">Purple gromwell</name>
    <name type="synonym">Lithospermum officinale var. erythrorhizon</name>
    <dbReference type="NCBI Taxonomy" id="34254"/>
    <lineage>
        <taxon>Eukaryota</taxon>
        <taxon>Viridiplantae</taxon>
        <taxon>Streptophyta</taxon>
        <taxon>Embryophyta</taxon>
        <taxon>Tracheophyta</taxon>
        <taxon>Spermatophyta</taxon>
        <taxon>Magnoliopsida</taxon>
        <taxon>eudicotyledons</taxon>
        <taxon>Gunneridae</taxon>
        <taxon>Pentapetalae</taxon>
        <taxon>asterids</taxon>
        <taxon>lamiids</taxon>
        <taxon>Boraginales</taxon>
        <taxon>Boraginaceae</taxon>
        <taxon>Boraginoideae</taxon>
        <taxon>Lithospermeae</taxon>
        <taxon>Lithospermum</taxon>
    </lineage>
</organism>
<protein>
    <recommendedName>
        <fullName evidence="3">Reverse transcriptase domain-containing protein</fullName>
    </recommendedName>
</protein>
<evidence type="ECO:0008006" key="3">
    <source>
        <dbReference type="Google" id="ProtNLM"/>
    </source>
</evidence>
<keyword evidence="2" id="KW-1185">Reference proteome</keyword>
<accession>A0AAV3RJZ0</accession>
<dbReference type="Proteomes" id="UP001454036">
    <property type="component" value="Unassembled WGS sequence"/>
</dbReference>
<evidence type="ECO:0000313" key="2">
    <source>
        <dbReference type="Proteomes" id="UP001454036"/>
    </source>
</evidence>
<proteinExistence type="predicted"/>
<sequence>MQELVCGHHKSGGKARCTLKIDIMKAYDTVQEGFEFHPSCKKIGMRNLNFADDLFVLSLATEKSMKLMRRVLKEFGELSGLHPNLAKSASYFAGVKHQEADMLSDILGIPVTESSYYKEDKNS</sequence>
<comment type="caution">
    <text evidence="1">The sequence shown here is derived from an EMBL/GenBank/DDBJ whole genome shotgun (WGS) entry which is preliminary data.</text>
</comment>
<name>A0AAV3RJZ0_LITER</name>
<reference evidence="1 2" key="1">
    <citation type="submission" date="2024-01" db="EMBL/GenBank/DDBJ databases">
        <title>The complete chloroplast genome sequence of Lithospermum erythrorhizon: insights into the phylogenetic relationship among Boraginaceae species and the maternal lineages of purple gromwells.</title>
        <authorList>
            <person name="Okada T."/>
            <person name="Watanabe K."/>
        </authorList>
    </citation>
    <scope>NUCLEOTIDE SEQUENCE [LARGE SCALE GENOMIC DNA]</scope>
</reference>
<evidence type="ECO:0000313" key="1">
    <source>
        <dbReference type="EMBL" id="GAA0175247.1"/>
    </source>
</evidence>
<dbReference type="EMBL" id="BAABME010009482">
    <property type="protein sequence ID" value="GAA0175247.1"/>
    <property type="molecule type" value="Genomic_DNA"/>
</dbReference>
<dbReference type="AlphaFoldDB" id="A0AAV3RJZ0"/>
<gene>
    <name evidence="1" type="ORF">LIER_28463</name>
</gene>